<gene>
    <name evidence="14" type="ORF">OJ253_3066</name>
</gene>
<dbReference type="InterPro" id="IPR017853">
    <property type="entry name" value="GH"/>
</dbReference>
<evidence type="ECO:0000256" key="7">
    <source>
        <dbReference type="ARBA" id="ARBA00023180"/>
    </source>
</evidence>
<evidence type="ECO:0000256" key="4">
    <source>
        <dbReference type="ARBA" id="ARBA00022729"/>
    </source>
</evidence>
<evidence type="ECO:0000256" key="10">
    <source>
        <dbReference type="SAM" id="SignalP"/>
    </source>
</evidence>
<dbReference type="CDD" id="cd14752">
    <property type="entry name" value="GH31_N"/>
    <property type="match status" value="1"/>
</dbReference>
<comment type="caution">
    <text evidence="14">The sequence shown here is derived from an EMBL/GenBank/DDBJ whole genome shotgun (WGS) entry which is preliminary data.</text>
</comment>
<evidence type="ECO:0000259" key="13">
    <source>
        <dbReference type="Pfam" id="PF21365"/>
    </source>
</evidence>
<evidence type="ECO:0000256" key="6">
    <source>
        <dbReference type="ARBA" id="ARBA00022824"/>
    </source>
</evidence>
<dbReference type="Gene3D" id="3.20.20.80">
    <property type="entry name" value="Glycosidases"/>
    <property type="match status" value="2"/>
</dbReference>
<evidence type="ECO:0000313" key="14">
    <source>
        <dbReference type="EMBL" id="KAJ1605661.1"/>
    </source>
</evidence>
<evidence type="ECO:0000259" key="11">
    <source>
        <dbReference type="Pfam" id="PF01055"/>
    </source>
</evidence>
<feature type="domain" description="Glycosyl hydrolase family 31 C-terminal" evidence="13">
    <location>
        <begin position="844"/>
        <end position="948"/>
    </location>
</feature>
<comment type="pathway">
    <text evidence="2">Glycan metabolism; N-glycan metabolism.</text>
</comment>
<dbReference type="InterPro" id="IPR011013">
    <property type="entry name" value="Gal_mutarotase_sf_dom"/>
</dbReference>
<dbReference type="Pfam" id="PF21365">
    <property type="entry name" value="Glyco_hydro_31_3rd"/>
    <property type="match status" value="1"/>
</dbReference>
<feature type="chain" id="PRO_5038571042" description="Glucosidase II subunit alpha" evidence="10">
    <location>
        <begin position="26"/>
        <end position="1206"/>
    </location>
</feature>
<evidence type="ECO:0000256" key="3">
    <source>
        <dbReference type="ARBA" id="ARBA00007806"/>
    </source>
</evidence>
<dbReference type="PANTHER" id="PTHR22762">
    <property type="entry name" value="ALPHA-GLUCOSIDASE"/>
    <property type="match status" value="1"/>
</dbReference>
<dbReference type="SUPFAM" id="SSF74650">
    <property type="entry name" value="Galactose mutarotase-like"/>
    <property type="match status" value="1"/>
</dbReference>
<dbReference type="Gene3D" id="2.60.40.1760">
    <property type="entry name" value="glycosyl hydrolase (family 31)"/>
    <property type="match status" value="1"/>
</dbReference>
<keyword evidence="6" id="KW-0256">Endoplasmic reticulum</keyword>
<dbReference type="Proteomes" id="UP001067231">
    <property type="component" value="Unassembled WGS sequence"/>
</dbReference>
<dbReference type="GO" id="GO:0005975">
    <property type="term" value="P:carbohydrate metabolic process"/>
    <property type="evidence" value="ECO:0007669"/>
    <property type="project" value="InterPro"/>
</dbReference>
<evidence type="ECO:0000256" key="1">
    <source>
        <dbReference type="ARBA" id="ARBA00004240"/>
    </source>
</evidence>
<accession>A0A9D5DGJ3</accession>
<evidence type="ECO:0000256" key="5">
    <source>
        <dbReference type="ARBA" id="ARBA00022801"/>
    </source>
</evidence>
<proteinExistence type="inferred from homology"/>
<organism evidence="14">
    <name type="scientific">Cryptosporidium canis</name>
    <dbReference type="NCBI Taxonomy" id="195482"/>
    <lineage>
        <taxon>Eukaryota</taxon>
        <taxon>Sar</taxon>
        <taxon>Alveolata</taxon>
        <taxon>Apicomplexa</taxon>
        <taxon>Conoidasida</taxon>
        <taxon>Coccidia</taxon>
        <taxon>Eucoccidiorida</taxon>
        <taxon>Eimeriorina</taxon>
        <taxon>Cryptosporidiidae</taxon>
        <taxon>Cryptosporidium</taxon>
    </lineage>
</organism>
<feature type="signal peptide" evidence="10">
    <location>
        <begin position="1"/>
        <end position="25"/>
    </location>
</feature>
<keyword evidence="8" id="KW-0326">Glycosidase</keyword>
<comment type="subcellular location">
    <subcellularLocation>
        <location evidence="1">Endoplasmic reticulum</location>
    </subcellularLocation>
</comment>
<protein>
    <recommendedName>
        <fullName evidence="9">Glucosidase II subunit alpha</fullName>
    </recommendedName>
</protein>
<keyword evidence="7" id="KW-0325">Glycoprotein</keyword>
<keyword evidence="5" id="KW-0378">Hydrolase</keyword>
<sequence>MRLRFISLIFFISIFLLISQKRADGRKFRRCNDNSFCKRYRKFIEFVSSHKDEGSIWSVRPNSLEFFKSCETDREGQRLSLVGSECTTVYFELQNIHHPKIPSLRCNIFIYKIGVFRLQIDDSDIGLSKFKRYKVGKDVVFKDKLVSQYLLKNEDKSNMNIKVSSDRVTIAFIQDIVYYRFKKADKCRYVFEMYLNPFRIQISLCEREAMTINGNQFLNFERSGREYSRPSKESAQIRQKRHITSIKDLVKKEEHQDEKSEWSIFQFIRETVSQIFFKKQLHISEIVDAVDIYPNNIWTEQFQNFIDFKYNGPTSIGVDLQIHSCNDVYGLAEKTASLNLDDFYEPYRLYNVDNFKYKLNSTDPMYGSSPMLISLSDFPKDHRVLFSSVLWLNPSDTYVKITKYKNDYSEKYTDTWWVSETGILDIVTLVSVNLDELYYNLGIITGFPNFAPRYTLGFHYSKWEHTSEERVEEIQSILEKNKIPYDSIWLDIEHTQNKQYFTWNKTSFPNMSKLIKKLDQDNKYLVIISDPHIRANNAYYIYNFFEKLKFCLGEYSRIALNYKRMVKFLFITRIISRIHLRINCNVDLIISKDNINNSRFISKPFNSPWVKVPNYFDNKSEINDFVGECWPGPSKYFDFFSNKVGYFYSRYFEEMFKNHTNLGYWVDMNEPSIFNLPENSFPKQVRFGDDDLDDRQVHSLYSFIHVKYVYNGLIRRFNGNMRPFILSRSFWIGSHRYSIIWTGDTESNWNYYYYTIITNVRNAICGFSLTGSDVGGYEGFIHRGLFTRWHQLGIWFPFYRQHSSIDTLNRDSIFSCPILRSYIELRYSLIPYWYTLLAINVFYGIPMIKPLFWLNPKDMNLRSINTSFLVGSSFMINSLEMKSLTSITLHDYICDFKYNREKLMSTHDLYKIWYNAYHNIMYIDARRQYFDNNYMNNTPDFIKGGSIIPYSVGEDVLSSREQLRNPLKLIIYLTGKLMESNRLKNGLLFPNMRNYNYTSGIIDNYNDYMVDIFTLHSEGSIYLDDGESFSYLNNDYIMNDIIFTLGYNNESIGFTPNIMDNLIEKNILRSTFDEKYQKEKLRLFKENFNYLIYIQNINREWLDMNNHHRMSLDDEIIENYQDLRDDKYNKSISLIIINGMLINPREIYLYENKEKIKCKVDFRLNTARYYGYNNLIQGELYSIEINLEENKTIDFGNYDWIIKIKF</sequence>
<dbReference type="Pfam" id="PF13802">
    <property type="entry name" value="Gal_mutarotas_2"/>
    <property type="match status" value="1"/>
</dbReference>
<dbReference type="GO" id="GO:0005783">
    <property type="term" value="C:endoplasmic reticulum"/>
    <property type="evidence" value="ECO:0007669"/>
    <property type="project" value="UniProtKB-SubCell"/>
</dbReference>
<reference evidence="14" key="1">
    <citation type="submission" date="2022-10" db="EMBL/GenBank/DDBJ databases">
        <title>Adaptive evolution leads to modifications in subtelomeric GC content in a zoonotic Cryptosporidium species.</title>
        <authorList>
            <person name="Li J."/>
            <person name="Feng Y."/>
            <person name="Xiao L."/>
        </authorList>
    </citation>
    <scope>NUCLEOTIDE SEQUENCE</scope>
    <source>
        <strain evidence="14">33844</strain>
    </source>
</reference>
<name>A0A9D5DGJ3_9CRYT</name>
<dbReference type="GO" id="GO:0030246">
    <property type="term" value="F:carbohydrate binding"/>
    <property type="evidence" value="ECO:0007669"/>
    <property type="project" value="InterPro"/>
</dbReference>
<comment type="similarity">
    <text evidence="3">Belongs to the glycosyl hydrolase 31 family.</text>
</comment>
<keyword evidence="4 10" id="KW-0732">Signal</keyword>
<dbReference type="OrthoDB" id="440381at2759"/>
<feature type="domain" description="Glycoside hydrolase family 31 TIM barrel" evidence="11">
    <location>
        <begin position="449"/>
        <end position="836"/>
    </location>
</feature>
<dbReference type="InterPro" id="IPR000322">
    <property type="entry name" value="Glyco_hydro_31_TIM"/>
</dbReference>
<feature type="domain" description="Glycoside hydrolase family 31 N-terminal" evidence="12">
    <location>
        <begin position="109"/>
        <end position="399"/>
    </location>
</feature>
<dbReference type="InterPro" id="IPR013780">
    <property type="entry name" value="Glyco_hydro_b"/>
</dbReference>
<dbReference type="Pfam" id="PF01055">
    <property type="entry name" value="Glyco_hydro_31_2nd"/>
    <property type="match status" value="1"/>
</dbReference>
<evidence type="ECO:0000256" key="9">
    <source>
        <dbReference type="ARBA" id="ARBA00042895"/>
    </source>
</evidence>
<dbReference type="Gene3D" id="2.60.40.1180">
    <property type="entry name" value="Golgi alpha-mannosidase II"/>
    <property type="match status" value="1"/>
</dbReference>
<dbReference type="AlphaFoldDB" id="A0A9D5DGJ3"/>
<dbReference type="GO" id="GO:0090599">
    <property type="term" value="F:alpha-glucosidase activity"/>
    <property type="evidence" value="ECO:0007669"/>
    <property type="project" value="TreeGrafter"/>
</dbReference>
<dbReference type="GO" id="GO:0006491">
    <property type="term" value="P:N-glycan processing"/>
    <property type="evidence" value="ECO:0007669"/>
    <property type="project" value="TreeGrafter"/>
</dbReference>
<dbReference type="InterPro" id="IPR048395">
    <property type="entry name" value="Glyco_hydro_31_C"/>
</dbReference>
<evidence type="ECO:0000256" key="2">
    <source>
        <dbReference type="ARBA" id="ARBA00004833"/>
    </source>
</evidence>
<evidence type="ECO:0000259" key="12">
    <source>
        <dbReference type="Pfam" id="PF13802"/>
    </source>
</evidence>
<dbReference type="PANTHER" id="PTHR22762:SF54">
    <property type="entry name" value="BCDNA.GH04962"/>
    <property type="match status" value="1"/>
</dbReference>
<dbReference type="InterPro" id="IPR025887">
    <property type="entry name" value="Glyco_hydro_31_N_dom"/>
</dbReference>
<dbReference type="SUPFAM" id="SSF51445">
    <property type="entry name" value="(Trans)glycosidases"/>
    <property type="match status" value="1"/>
</dbReference>
<evidence type="ECO:0000256" key="8">
    <source>
        <dbReference type="ARBA" id="ARBA00023295"/>
    </source>
</evidence>
<dbReference type="EMBL" id="JAPCXC010000092">
    <property type="protein sequence ID" value="KAJ1605661.1"/>
    <property type="molecule type" value="Genomic_DNA"/>
</dbReference>